<name>A0A6S6STQ2_9GAMM</name>
<dbReference type="PANTHER" id="PTHR30595:SF6">
    <property type="entry name" value="SCHLAFEN ALBA-2 DOMAIN-CONTAINING PROTEIN"/>
    <property type="match status" value="1"/>
</dbReference>
<accession>A0A6S6STQ2</accession>
<organism evidence="1">
    <name type="scientific">uncultured Thiotrichaceae bacterium</name>
    <dbReference type="NCBI Taxonomy" id="298394"/>
    <lineage>
        <taxon>Bacteria</taxon>
        <taxon>Pseudomonadati</taxon>
        <taxon>Pseudomonadota</taxon>
        <taxon>Gammaproteobacteria</taxon>
        <taxon>Thiotrichales</taxon>
        <taxon>Thiotrichaceae</taxon>
        <taxon>environmental samples</taxon>
    </lineage>
</organism>
<reference evidence="1" key="1">
    <citation type="submission" date="2020-01" db="EMBL/GenBank/DDBJ databases">
        <authorList>
            <person name="Meier V. D."/>
            <person name="Meier V D."/>
        </authorList>
    </citation>
    <scope>NUCLEOTIDE SEQUENCE</scope>
    <source>
        <strain evidence="1">HLG_WM_MAG_09</strain>
    </source>
</reference>
<protein>
    <submittedName>
        <fullName evidence="1">Uncharacterized protein</fullName>
    </submittedName>
</protein>
<dbReference type="AlphaFoldDB" id="A0A6S6STQ2"/>
<dbReference type="PANTHER" id="PTHR30595">
    <property type="entry name" value="GLPR-RELATED TRANSCRIPTIONAL REPRESSOR"/>
    <property type="match status" value="1"/>
</dbReference>
<proteinExistence type="predicted"/>
<sequence length="148" mass="16682">MHATEILSRIQQGKMSSEELRRLFATSQCLFTDEETLNGTDIGDINTEIVYDFLNNDNPEILEALKNETLPINVVLQNLGLLSDNALTLAGNLLFGKLPQRYTPSFYIDCVHFAGNDVDADRFIDKSTIKDTLRTQYEGAMQFLGYPL</sequence>
<evidence type="ECO:0000313" key="1">
    <source>
        <dbReference type="EMBL" id="CAA6806655.1"/>
    </source>
</evidence>
<dbReference type="EMBL" id="CACVAT010000099">
    <property type="protein sequence ID" value="CAA6806655.1"/>
    <property type="molecule type" value="Genomic_DNA"/>
</dbReference>
<gene>
    <name evidence="1" type="ORF">HELGO_WM31152</name>
</gene>